<keyword evidence="3" id="KW-0547">Nucleotide-binding</keyword>
<evidence type="ECO:0000256" key="2">
    <source>
        <dbReference type="SAM" id="MobiDB-lite"/>
    </source>
</evidence>
<dbReference type="EMBL" id="MK500299">
    <property type="protein sequence ID" value="QBK84840.1"/>
    <property type="molecule type" value="Genomic_DNA"/>
</dbReference>
<gene>
    <name evidence="3" type="ORF">LCDPAC02_00390</name>
</gene>
<reference evidence="3" key="1">
    <citation type="journal article" date="2019" name="MBio">
        <title>Virus Genomes from Deep Sea Sediments Expand the Ocean Megavirome and Support Independent Origins of Viral Gigantism.</title>
        <authorList>
            <person name="Backstrom D."/>
            <person name="Yutin N."/>
            <person name="Jorgensen S.L."/>
            <person name="Dharamshi J."/>
            <person name="Homa F."/>
            <person name="Zaremba-Niedwiedzka K."/>
            <person name="Spang A."/>
            <person name="Wolf Y.I."/>
            <person name="Koonin E.V."/>
            <person name="Ettema T.J."/>
        </authorList>
    </citation>
    <scope>NUCLEOTIDE SEQUENCE</scope>
</reference>
<dbReference type="GO" id="GO:0004386">
    <property type="term" value="F:helicase activity"/>
    <property type="evidence" value="ECO:0007669"/>
    <property type="project" value="UniProtKB-KW"/>
</dbReference>
<dbReference type="InterPro" id="IPR051620">
    <property type="entry name" value="ORF904-like_C"/>
</dbReference>
<keyword evidence="1" id="KW-0378">Hydrolase</keyword>
<proteinExistence type="predicted"/>
<evidence type="ECO:0000313" key="3">
    <source>
        <dbReference type="EMBL" id="QBK84840.1"/>
    </source>
</evidence>
<dbReference type="PANTHER" id="PTHR35372:SF2">
    <property type="entry name" value="SF3 HELICASE DOMAIN-CONTAINING PROTEIN"/>
    <property type="match status" value="1"/>
</dbReference>
<sequence length="885" mass="104899">MICIDNEECIIEDYVDFIFNYKGDKILEQKYNTSIPFNIKFSFSNKSQLKNIKDILNIINSSIISLFEIDKINNKIQYYNLSWDVASLYIGKINKSNYVNIFIIYPFLLLDKFSIMILKNNLNNRLNIKFNISDSKLHIPIGLDNNKCEWKPYELYSNNLYNLDIDEIINLDIISYINKEFDINLLTDKQKHLMLNLNGFFNIITSKKEELIDENINKFEFKDKEIIKFEKYLQLFCKYPIKKKNFSELVTIIRTIINVYKSKKFKESYENFKLLNKKYNIVDKDYNHKIYNYEDLNLKEIYKTLYKKKNFNYYDYKTIRYLYKKKYRKEYEESLMINTIKKIKSINIYNRALGNCDVGEVIKPYVEDEYVSYPKINNRYGNMCIFDTKLGIWKKNGGPQEIVGNFFKKFRYEIMNKIVTNAIDDDSFIKIKTFDKALKGQFSKSSFREGVRKVLCDIIYDSEFNTKDTGDYYCMNFNGKIVDFLFAEKGFYFKRDPLPQDYITKYSGIEFIEYDWEDTDVKDFMNWMDKCYASGCHNNDINYRDYMLKGFGSIFISGNSHKEFRFITGAGDEGKTTQTDLLAMIMGTYHHGCKCDDFFRKSGGPSPENAYLDRCKLLTLCEPSTNLEIPDNTFKIISGNETIFARFCNENGKKIKSSWTPLSFCNKVPRLSNYDKACKQRMKVCPSIGKFVKKEDKQFGELIKRLVNENGDEYETDDEYNDRLFEQGYFEMDENFQNNLENLAYAATWVLVQYCIKDASSDKHTTPYFVELRTDKYLLNNNQIQRFVFNCMEKCKGKNISINEVWSKFAFDDNQSRINIKKVSYDVFSYEIIGICNNGNENDDGLIGWKFKKNINNKLYSEKSNDKNKWLYPPNNENDIQDEDE</sequence>
<dbReference type="PANTHER" id="PTHR35372">
    <property type="entry name" value="ATP BINDING PROTEIN-RELATED"/>
    <property type="match status" value="1"/>
</dbReference>
<accession>A0A481YP10</accession>
<keyword evidence="3" id="KW-0067">ATP-binding</keyword>
<keyword evidence="3" id="KW-0347">Helicase</keyword>
<name>A0A481YP10_9VIRU</name>
<evidence type="ECO:0000256" key="1">
    <source>
        <dbReference type="ARBA" id="ARBA00022801"/>
    </source>
</evidence>
<feature type="region of interest" description="Disordered" evidence="2">
    <location>
        <begin position="865"/>
        <end position="885"/>
    </location>
</feature>
<organism evidence="3">
    <name type="scientific">Pithovirus LCDPAC02</name>
    <dbReference type="NCBI Taxonomy" id="2506601"/>
    <lineage>
        <taxon>Viruses</taxon>
        <taxon>Pithoviruses</taxon>
    </lineage>
</organism>
<dbReference type="GO" id="GO:0016787">
    <property type="term" value="F:hydrolase activity"/>
    <property type="evidence" value="ECO:0007669"/>
    <property type="project" value="UniProtKB-KW"/>
</dbReference>
<protein>
    <submittedName>
        <fullName evidence="3">D5-like helicase-primase</fullName>
    </submittedName>
</protein>